<feature type="region of interest" description="Disordered" evidence="1">
    <location>
        <begin position="293"/>
        <end position="316"/>
    </location>
</feature>
<evidence type="ECO:0000313" key="2">
    <source>
        <dbReference type="EMBL" id="GBP77068.1"/>
    </source>
</evidence>
<dbReference type="Proteomes" id="UP000299102">
    <property type="component" value="Unassembled WGS sequence"/>
</dbReference>
<reference evidence="2 3" key="1">
    <citation type="journal article" date="2019" name="Commun. Biol.">
        <title>The bagworm genome reveals a unique fibroin gene that provides high tensile strength.</title>
        <authorList>
            <person name="Kono N."/>
            <person name="Nakamura H."/>
            <person name="Ohtoshi R."/>
            <person name="Tomita M."/>
            <person name="Numata K."/>
            <person name="Arakawa K."/>
        </authorList>
    </citation>
    <scope>NUCLEOTIDE SEQUENCE [LARGE SCALE GENOMIC DNA]</scope>
</reference>
<name>A0A4C1YLP8_EUMVA</name>
<protein>
    <submittedName>
        <fullName evidence="2">Uncharacterized protein</fullName>
    </submittedName>
</protein>
<sequence>MSLLRRSRLHVRPRPPHTWRPLNASVRCRARSRALDWHATRRAPRLSWTGDLDSLAEYAARSNFPAHAWSRSTPPAASRRCCLAGTVFVKCVREQRRGEVDAQRPRGHARLSAGAPLRERAPPAPRRARGPGQRRGAPARHGRRAAAPTQAAPVSTARCTALAPAPHPRTTLLRRGYFGPSPRVVAKHPVPWLTSLTLVCRTPSRSDILSVGAAPSPCRERDLSVRCATVRAVTRHTPSAVRRPSLVARPIAIWWASKRNSSARRRGSRRKRCPVETSTPAVQCRAAKLGNKGPVFRATSNSRSGPSSKRGHMSKQGRLSTMCISVYESSDRDLDLSCILSVRMLACSDRG</sequence>
<accession>A0A4C1YLP8</accession>
<feature type="region of interest" description="Disordered" evidence="1">
    <location>
        <begin position="97"/>
        <end position="158"/>
    </location>
</feature>
<evidence type="ECO:0000256" key="1">
    <source>
        <dbReference type="SAM" id="MobiDB-lite"/>
    </source>
</evidence>
<gene>
    <name evidence="2" type="ORF">EVAR_45976_1</name>
</gene>
<evidence type="ECO:0000313" key="3">
    <source>
        <dbReference type="Proteomes" id="UP000299102"/>
    </source>
</evidence>
<organism evidence="2 3">
    <name type="scientific">Eumeta variegata</name>
    <name type="common">Bagworm moth</name>
    <name type="synonym">Eumeta japonica</name>
    <dbReference type="NCBI Taxonomy" id="151549"/>
    <lineage>
        <taxon>Eukaryota</taxon>
        <taxon>Metazoa</taxon>
        <taxon>Ecdysozoa</taxon>
        <taxon>Arthropoda</taxon>
        <taxon>Hexapoda</taxon>
        <taxon>Insecta</taxon>
        <taxon>Pterygota</taxon>
        <taxon>Neoptera</taxon>
        <taxon>Endopterygota</taxon>
        <taxon>Lepidoptera</taxon>
        <taxon>Glossata</taxon>
        <taxon>Ditrysia</taxon>
        <taxon>Tineoidea</taxon>
        <taxon>Psychidae</taxon>
        <taxon>Oiketicinae</taxon>
        <taxon>Eumeta</taxon>
    </lineage>
</organism>
<dbReference type="AlphaFoldDB" id="A0A4C1YLP8"/>
<feature type="compositionally biased region" description="Polar residues" evidence="1">
    <location>
        <begin position="298"/>
        <end position="307"/>
    </location>
</feature>
<keyword evidence="3" id="KW-1185">Reference proteome</keyword>
<comment type="caution">
    <text evidence="2">The sequence shown here is derived from an EMBL/GenBank/DDBJ whole genome shotgun (WGS) entry which is preliminary data.</text>
</comment>
<proteinExistence type="predicted"/>
<dbReference type="OrthoDB" id="7486123at2759"/>
<dbReference type="EMBL" id="BGZK01001316">
    <property type="protein sequence ID" value="GBP77068.1"/>
    <property type="molecule type" value="Genomic_DNA"/>
</dbReference>